<comment type="caution">
    <text evidence="1">The sequence shown here is derived from an EMBL/GenBank/DDBJ whole genome shotgun (WGS) entry which is preliminary data.</text>
</comment>
<dbReference type="AlphaFoldDB" id="A0A4V5NY45"/>
<reference evidence="1 2" key="1">
    <citation type="submission" date="2019-04" db="EMBL/GenBank/DDBJ databases">
        <title>Pedobacter sp. AR-2-6 sp. nov., isolated from Arctic soil.</title>
        <authorList>
            <person name="Dahal R.H."/>
            <person name="Kim D.-U."/>
        </authorList>
    </citation>
    <scope>NUCLEOTIDE SEQUENCE [LARGE SCALE GENOMIC DNA]</scope>
    <source>
        <strain evidence="1 2">AR-2-6</strain>
    </source>
</reference>
<keyword evidence="2" id="KW-1185">Reference proteome</keyword>
<dbReference type="EMBL" id="SWBO01000003">
    <property type="protein sequence ID" value="TKC01977.1"/>
    <property type="molecule type" value="Genomic_DNA"/>
</dbReference>
<name>A0A4V5NY45_9SPHI</name>
<dbReference type="RefSeq" id="WP_136875867.1">
    <property type="nucleotide sequence ID" value="NZ_SWBO01000003.1"/>
</dbReference>
<sequence>MFRFASELKKRRLYIQQILTLALLWVFALAITPWSSLHHHEEQTIVVEKHCTHHLHLKTTQETCLICKAHFEKKFMVSKAIAVTYLESKVFHSPKFNITSSYAELISTSLRGPPAYS</sequence>
<gene>
    <name evidence="1" type="ORF">FA045_06940</name>
</gene>
<protein>
    <submittedName>
        <fullName evidence="1">Uncharacterized protein</fullName>
    </submittedName>
</protein>
<dbReference type="Proteomes" id="UP000310477">
    <property type="component" value="Unassembled WGS sequence"/>
</dbReference>
<evidence type="ECO:0000313" key="1">
    <source>
        <dbReference type="EMBL" id="TKC01977.1"/>
    </source>
</evidence>
<proteinExistence type="predicted"/>
<accession>A0A4V5NY45</accession>
<dbReference type="OrthoDB" id="769275at2"/>
<evidence type="ECO:0000313" key="2">
    <source>
        <dbReference type="Proteomes" id="UP000310477"/>
    </source>
</evidence>
<organism evidence="1 2">
    <name type="scientific">Pedobacter cryotolerans</name>
    <dbReference type="NCBI Taxonomy" id="2571270"/>
    <lineage>
        <taxon>Bacteria</taxon>
        <taxon>Pseudomonadati</taxon>
        <taxon>Bacteroidota</taxon>
        <taxon>Sphingobacteriia</taxon>
        <taxon>Sphingobacteriales</taxon>
        <taxon>Sphingobacteriaceae</taxon>
        <taxon>Pedobacter</taxon>
    </lineage>
</organism>